<dbReference type="EMBL" id="PZKG01000107">
    <property type="protein sequence ID" value="PTE20420.1"/>
    <property type="molecule type" value="Genomic_DNA"/>
</dbReference>
<dbReference type="PANTHER" id="PTHR30329:SF21">
    <property type="entry name" value="LIPOPROTEIN YIAD-RELATED"/>
    <property type="match status" value="1"/>
</dbReference>
<dbReference type="GO" id="GO:0009279">
    <property type="term" value="C:cell outer membrane"/>
    <property type="evidence" value="ECO:0007669"/>
    <property type="project" value="UniProtKB-SubCell"/>
</dbReference>
<evidence type="ECO:0000256" key="5">
    <source>
        <dbReference type="SAM" id="MobiDB-lite"/>
    </source>
</evidence>
<evidence type="ECO:0000313" key="9">
    <source>
        <dbReference type="Proteomes" id="UP000241010"/>
    </source>
</evidence>
<dbReference type="PROSITE" id="PS51123">
    <property type="entry name" value="OMPA_2"/>
    <property type="match status" value="1"/>
</dbReference>
<dbReference type="InterPro" id="IPR006665">
    <property type="entry name" value="OmpA-like"/>
</dbReference>
<evidence type="ECO:0000256" key="4">
    <source>
        <dbReference type="PROSITE-ProRule" id="PRU00473"/>
    </source>
</evidence>
<keyword evidence="6" id="KW-0732">Signal</keyword>
<dbReference type="SUPFAM" id="SSF103088">
    <property type="entry name" value="OmpA-like"/>
    <property type="match status" value="1"/>
</dbReference>
<evidence type="ECO:0000313" key="8">
    <source>
        <dbReference type="EMBL" id="PTE20420.1"/>
    </source>
</evidence>
<comment type="caution">
    <text evidence="8">The sequence shown here is derived from an EMBL/GenBank/DDBJ whole genome shotgun (WGS) entry which is preliminary data.</text>
</comment>
<dbReference type="InterPro" id="IPR006664">
    <property type="entry name" value="OMP_bac"/>
</dbReference>
<feature type="region of interest" description="Disordered" evidence="5">
    <location>
        <begin position="174"/>
        <end position="214"/>
    </location>
</feature>
<dbReference type="OrthoDB" id="9792021at2"/>
<dbReference type="Gene3D" id="3.30.1330.60">
    <property type="entry name" value="OmpA-like domain"/>
    <property type="match status" value="1"/>
</dbReference>
<reference evidence="8 9" key="1">
    <citation type="submission" date="2018-03" db="EMBL/GenBank/DDBJ databases">
        <title>Cereibacter changlensis.</title>
        <authorList>
            <person name="Meyer T.E."/>
            <person name="Miller S."/>
            <person name="Lodha T."/>
            <person name="Gandham S."/>
            <person name="Chintalapati S."/>
            <person name="Chintalapati V.R."/>
        </authorList>
    </citation>
    <scope>NUCLEOTIDE SEQUENCE [LARGE SCALE GENOMIC DNA]</scope>
    <source>
        <strain evidence="8 9">JA139</strain>
    </source>
</reference>
<accession>A0A2T4JR81</accession>
<dbReference type="PRINTS" id="PR01021">
    <property type="entry name" value="OMPADOMAIN"/>
</dbReference>
<dbReference type="Pfam" id="PF00691">
    <property type="entry name" value="OmpA"/>
    <property type="match status" value="1"/>
</dbReference>
<dbReference type="AlphaFoldDB" id="A0A2T4JR81"/>
<evidence type="ECO:0000256" key="3">
    <source>
        <dbReference type="ARBA" id="ARBA00023237"/>
    </source>
</evidence>
<keyword evidence="3" id="KW-0998">Cell outer membrane</keyword>
<feature type="domain" description="OmpA-like" evidence="7">
    <location>
        <begin position="213"/>
        <end position="330"/>
    </location>
</feature>
<proteinExistence type="predicted"/>
<dbReference type="InterPro" id="IPR036737">
    <property type="entry name" value="OmpA-like_sf"/>
</dbReference>
<sequence length="330" mass="34534">MRHRLAALRRSLSAFAGLAALCALPAALSAQPLTLAFPAPGTVTTARAEPLTSYRLPVGPWTPAGVTTRLTEGALEQNAWRIDAPGMTTLQLLDPLRDQLAAAGFKVIFACETDVCGGFDFRYGTDILPEPDMHVDLGDFRYLAAERATPEGPELLSLLVSRSATAGFAQLTRISPVTTPPPPAITASSKSPEPEVAATPPATAPATGLGARLDSGGAQPLEDLVFSSSAAALEEGDYASLAELAAYLQARPERRVMLVGHTDASGSQAANLALSKQRAQSVRQRLIDRFGLAPDRIAADGVGALAPRASNLTEAGRTLNRRVEVTPALP</sequence>
<protein>
    <submittedName>
        <fullName evidence="8">OmpA family protein</fullName>
    </submittedName>
</protein>
<evidence type="ECO:0000256" key="6">
    <source>
        <dbReference type="SAM" id="SignalP"/>
    </source>
</evidence>
<feature type="chain" id="PRO_5015430961" evidence="6">
    <location>
        <begin position="31"/>
        <end position="330"/>
    </location>
</feature>
<evidence type="ECO:0000256" key="2">
    <source>
        <dbReference type="ARBA" id="ARBA00023136"/>
    </source>
</evidence>
<evidence type="ECO:0000259" key="7">
    <source>
        <dbReference type="PROSITE" id="PS51123"/>
    </source>
</evidence>
<organism evidence="8 9">
    <name type="scientific">Cereibacter changlensis JA139</name>
    <dbReference type="NCBI Taxonomy" id="1188249"/>
    <lineage>
        <taxon>Bacteria</taxon>
        <taxon>Pseudomonadati</taxon>
        <taxon>Pseudomonadota</taxon>
        <taxon>Alphaproteobacteria</taxon>
        <taxon>Rhodobacterales</taxon>
        <taxon>Paracoccaceae</taxon>
        <taxon>Cereibacter</taxon>
    </lineage>
</organism>
<name>A0A2T4JR81_9RHOB</name>
<dbReference type="PANTHER" id="PTHR30329">
    <property type="entry name" value="STATOR ELEMENT OF FLAGELLAR MOTOR COMPLEX"/>
    <property type="match status" value="1"/>
</dbReference>
<gene>
    <name evidence="8" type="ORF">C5F48_17575</name>
</gene>
<dbReference type="RefSeq" id="WP_107665164.1">
    <property type="nucleotide sequence ID" value="NZ_PZKG01000107.1"/>
</dbReference>
<evidence type="ECO:0000256" key="1">
    <source>
        <dbReference type="ARBA" id="ARBA00004442"/>
    </source>
</evidence>
<feature type="compositionally biased region" description="Low complexity" evidence="5">
    <location>
        <begin position="185"/>
        <end position="207"/>
    </location>
</feature>
<dbReference type="CDD" id="cd07185">
    <property type="entry name" value="OmpA_C-like"/>
    <property type="match status" value="1"/>
</dbReference>
<keyword evidence="2 4" id="KW-0472">Membrane</keyword>
<keyword evidence="9" id="KW-1185">Reference proteome</keyword>
<comment type="subcellular location">
    <subcellularLocation>
        <location evidence="1">Cell outer membrane</location>
    </subcellularLocation>
</comment>
<feature type="signal peptide" evidence="6">
    <location>
        <begin position="1"/>
        <end position="30"/>
    </location>
</feature>
<dbReference type="Proteomes" id="UP000241010">
    <property type="component" value="Unassembled WGS sequence"/>
</dbReference>
<dbReference type="InterPro" id="IPR050330">
    <property type="entry name" value="Bact_OuterMem_StrucFunc"/>
</dbReference>